<evidence type="ECO:0000256" key="5">
    <source>
        <dbReference type="ARBA" id="ARBA00022737"/>
    </source>
</evidence>
<dbReference type="EMBL" id="VLKL01000008">
    <property type="protein sequence ID" value="TWI05241.1"/>
    <property type="molecule type" value="Genomic_DNA"/>
</dbReference>
<protein>
    <recommendedName>
        <fullName evidence="3">Phospholipase D</fullName>
    </recommendedName>
    <alternativeName>
        <fullName evidence="8">Choline phosphatase</fullName>
    </alternativeName>
</protein>
<keyword evidence="6" id="KW-0378">Hydrolase</keyword>
<dbReference type="InterPro" id="IPR001736">
    <property type="entry name" value="PLipase_D/transphosphatidylase"/>
</dbReference>
<evidence type="ECO:0000313" key="12">
    <source>
        <dbReference type="Proteomes" id="UP000317176"/>
    </source>
</evidence>
<sequence length="739" mass="80546">MCRDSANLSHPYALNRSLERWEPLEHPARLDANAISCEVILLQSASTLIPGNTVWRRCRAQRVAVLNDAAAYFGALREALLEAQEIVYIIGWDIHSRTRLVGASGHADDGLPEELGPFLRALVQRRPALRINILAWDFVSFYASEREWNSAAKFTADTDGRVRFHLDASLPFGSAQHQKIVCVDGSLAFVGGLDLTIRRWDTSDHRADNSMRCDPQRKPYPPFHDVQCLVDGDAAEQLCELVEQRWRAAGQKVDERSAPKSSCWPASLPVEAEHVPVGIARTEVVCPAGSTIREVERSFIAAIRAATSFVYIENQFTSATRMARELAEQMCRVPSLRAVIVAPKLHSSWLESQAMQNGRGAFIDCFSAAGVADRIRFVYPVARSGHKETAVMVHSKLMVVDDRILRIGSANLNNRSMGADSECDLIFEAESEEHRDFIASVRRRLIAHFCDLDEQAITQNEHRLFALLDEVSKAGGAKTLRNVESSVLTSTLASMVQPVADPELPLHLERAASRMWNTKAIIGIASIAVALFGLALAWSYTSLSDYADTGHISALLSAYSQSVWGPLFAIAAFVLGGLVIFPVLVLIAATAAALGPWLGFVSAMAGVLLSALTLFAIGRFLGRERLQRLLGRRAARIQERVVGKGILAVVVIRMIPIAPFSLVNVVAGASTLPLRDFMAGTLLGMMPGILAMAVLGAQIADLARNASLSSILLLAVAFLGWLGVCAGAQFVATWLAGRR</sequence>
<organism evidence="11 12">
    <name type="scientific">Bradyrhizobium daqingense</name>
    <dbReference type="NCBI Taxonomy" id="993502"/>
    <lineage>
        <taxon>Bacteria</taxon>
        <taxon>Pseudomonadati</taxon>
        <taxon>Pseudomonadota</taxon>
        <taxon>Alphaproteobacteria</taxon>
        <taxon>Hyphomicrobiales</taxon>
        <taxon>Nitrobacteraceae</taxon>
        <taxon>Bradyrhizobium</taxon>
    </lineage>
</organism>
<dbReference type="PROSITE" id="PS50035">
    <property type="entry name" value="PLD"/>
    <property type="match status" value="2"/>
</dbReference>
<proteinExistence type="predicted"/>
<keyword evidence="12" id="KW-1185">Reference proteome</keyword>
<dbReference type="Proteomes" id="UP000317176">
    <property type="component" value="Unassembled WGS sequence"/>
</dbReference>
<accession>A0A562LC65</accession>
<dbReference type="PANTHER" id="PTHR18896:SF60">
    <property type="entry name" value="PHOSPHOLIPASE D"/>
    <property type="match status" value="1"/>
</dbReference>
<dbReference type="CDD" id="cd09140">
    <property type="entry name" value="PLDc_vPLD1_2_like_bac_1"/>
    <property type="match status" value="1"/>
</dbReference>
<comment type="subcellular location">
    <subcellularLocation>
        <location evidence="2">Secreted</location>
    </subcellularLocation>
</comment>
<keyword evidence="9" id="KW-1133">Transmembrane helix</keyword>
<evidence type="ECO:0000256" key="9">
    <source>
        <dbReference type="SAM" id="Phobius"/>
    </source>
</evidence>
<dbReference type="AlphaFoldDB" id="A0A562LC65"/>
<evidence type="ECO:0000256" key="1">
    <source>
        <dbReference type="ARBA" id="ARBA00003145"/>
    </source>
</evidence>
<keyword evidence="9" id="KW-0812">Transmembrane</keyword>
<gene>
    <name evidence="11" type="ORF">IQ17_03409</name>
</gene>
<keyword evidence="4" id="KW-0964">Secreted</keyword>
<dbReference type="InterPro" id="IPR015679">
    <property type="entry name" value="PLipase_D_fam"/>
</dbReference>
<reference evidence="11 12" key="1">
    <citation type="journal article" date="2015" name="Stand. Genomic Sci.">
        <title>Genomic Encyclopedia of Bacterial and Archaeal Type Strains, Phase III: the genomes of soil and plant-associated and newly described type strains.</title>
        <authorList>
            <person name="Whitman W.B."/>
            <person name="Woyke T."/>
            <person name="Klenk H.P."/>
            <person name="Zhou Y."/>
            <person name="Lilburn T.G."/>
            <person name="Beck B.J."/>
            <person name="De Vos P."/>
            <person name="Vandamme P."/>
            <person name="Eisen J.A."/>
            <person name="Garrity G."/>
            <person name="Hugenholtz P."/>
            <person name="Kyrpides N.C."/>
        </authorList>
    </citation>
    <scope>NUCLEOTIDE SEQUENCE [LARGE SCALE GENOMIC DNA]</scope>
    <source>
        <strain evidence="11 12">CGMCC 1.10947</strain>
    </source>
</reference>
<dbReference type="GO" id="GO:0005576">
    <property type="term" value="C:extracellular region"/>
    <property type="evidence" value="ECO:0007669"/>
    <property type="project" value="UniProtKB-SubCell"/>
</dbReference>
<dbReference type="PANTHER" id="PTHR18896">
    <property type="entry name" value="PHOSPHOLIPASE D"/>
    <property type="match status" value="1"/>
</dbReference>
<dbReference type="GO" id="GO:0004630">
    <property type="term" value="F:phospholipase D activity"/>
    <property type="evidence" value="ECO:0007669"/>
    <property type="project" value="UniProtKB-EC"/>
</dbReference>
<dbReference type="Pfam" id="PF13091">
    <property type="entry name" value="PLDc_2"/>
    <property type="match status" value="1"/>
</dbReference>
<feature type="transmembrane region" description="Helical" evidence="9">
    <location>
        <begin position="641"/>
        <end position="665"/>
    </location>
</feature>
<evidence type="ECO:0000256" key="3">
    <source>
        <dbReference type="ARBA" id="ARBA00018392"/>
    </source>
</evidence>
<dbReference type="GO" id="GO:0009395">
    <property type="term" value="P:phospholipid catabolic process"/>
    <property type="evidence" value="ECO:0007669"/>
    <property type="project" value="TreeGrafter"/>
</dbReference>
<comment type="function">
    <text evidence="1">Could be a virulence factor.</text>
</comment>
<dbReference type="Pfam" id="PF09335">
    <property type="entry name" value="VTT_dom"/>
    <property type="match status" value="1"/>
</dbReference>
<feature type="transmembrane region" description="Helical" evidence="9">
    <location>
        <begin position="597"/>
        <end position="621"/>
    </location>
</feature>
<dbReference type="CDD" id="cd09143">
    <property type="entry name" value="PLDc_vPLD1_2_like_bac_2"/>
    <property type="match status" value="1"/>
</dbReference>
<dbReference type="SUPFAM" id="SSF56024">
    <property type="entry name" value="Phospholipase D/nuclease"/>
    <property type="match status" value="2"/>
</dbReference>
<feature type="transmembrane region" description="Helical" evidence="9">
    <location>
        <begin position="711"/>
        <end position="736"/>
    </location>
</feature>
<keyword evidence="9" id="KW-0472">Membrane</keyword>
<feature type="domain" description="PLD phosphodiesterase" evidence="10">
    <location>
        <begin position="389"/>
        <end position="416"/>
    </location>
</feature>
<dbReference type="InterPro" id="IPR025202">
    <property type="entry name" value="PLD-like_dom"/>
</dbReference>
<feature type="transmembrane region" description="Helical" evidence="9">
    <location>
        <begin position="564"/>
        <end position="591"/>
    </location>
</feature>
<evidence type="ECO:0000259" key="10">
    <source>
        <dbReference type="PROSITE" id="PS50035"/>
    </source>
</evidence>
<evidence type="ECO:0000313" key="11">
    <source>
        <dbReference type="EMBL" id="TWI05241.1"/>
    </source>
</evidence>
<evidence type="ECO:0000256" key="2">
    <source>
        <dbReference type="ARBA" id="ARBA00004613"/>
    </source>
</evidence>
<dbReference type="InterPro" id="IPR032816">
    <property type="entry name" value="VTT_dom"/>
</dbReference>
<dbReference type="Gene3D" id="3.30.870.10">
    <property type="entry name" value="Endonuclease Chain A"/>
    <property type="match status" value="2"/>
</dbReference>
<evidence type="ECO:0000256" key="7">
    <source>
        <dbReference type="ARBA" id="ARBA00023098"/>
    </source>
</evidence>
<feature type="transmembrane region" description="Helical" evidence="9">
    <location>
        <begin position="677"/>
        <end position="699"/>
    </location>
</feature>
<comment type="caution">
    <text evidence="11">The sequence shown here is derived from an EMBL/GenBank/DDBJ whole genome shotgun (WGS) entry which is preliminary data.</text>
</comment>
<feature type="domain" description="PLD phosphodiesterase" evidence="10">
    <location>
        <begin position="172"/>
        <end position="199"/>
    </location>
</feature>
<name>A0A562LC65_9BRAD</name>
<evidence type="ECO:0000256" key="4">
    <source>
        <dbReference type="ARBA" id="ARBA00022525"/>
    </source>
</evidence>
<evidence type="ECO:0000256" key="8">
    <source>
        <dbReference type="ARBA" id="ARBA00029594"/>
    </source>
</evidence>
<feature type="transmembrane region" description="Helical" evidence="9">
    <location>
        <begin position="520"/>
        <end position="543"/>
    </location>
</feature>
<dbReference type="SMART" id="SM00155">
    <property type="entry name" value="PLDc"/>
    <property type="match status" value="2"/>
</dbReference>
<keyword evidence="5" id="KW-0677">Repeat</keyword>
<evidence type="ECO:0000256" key="6">
    <source>
        <dbReference type="ARBA" id="ARBA00022801"/>
    </source>
</evidence>
<keyword evidence="7" id="KW-0443">Lipid metabolism</keyword>